<dbReference type="Proteomes" id="UP000234789">
    <property type="component" value="Unassembled WGS sequence"/>
</dbReference>
<keyword evidence="5 6" id="KW-0067">ATP-binding</keyword>
<dbReference type="Gene3D" id="3.30.200.20">
    <property type="entry name" value="Phosphorylase Kinase, domain 1"/>
    <property type="match status" value="1"/>
</dbReference>
<evidence type="ECO:0000256" key="4">
    <source>
        <dbReference type="ARBA" id="ARBA00022777"/>
    </source>
</evidence>
<dbReference type="InterPro" id="IPR000719">
    <property type="entry name" value="Prot_kinase_dom"/>
</dbReference>
<keyword evidence="2" id="KW-0808">Transferase</keyword>
<reference evidence="8 9" key="1">
    <citation type="submission" date="2017-05" db="EMBL/GenBank/DDBJ databases">
        <title>Functional genome analysis of Paenibacillus pasadenensis strain R16: insights on endophytic life style and antifungal activity.</title>
        <authorList>
            <person name="Passera A."/>
            <person name="Marcolungo L."/>
            <person name="Casati P."/>
            <person name="Brasca M."/>
            <person name="Quaglino F."/>
            <person name="Delledonne M."/>
        </authorList>
    </citation>
    <scope>NUCLEOTIDE SEQUENCE [LARGE SCALE GENOMIC DNA]</scope>
    <source>
        <strain evidence="8 9">R16</strain>
    </source>
</reference>
<dbReference type="PROSITE" id="PS00107">
    <property type="entry name" value="PROTEIN_KINASE_ATP"/>
    <property type="match status" value="1"/>
</dbReference>
<evidence type="ECO:0000256" key="3">
    <source>
        <dbReference type="ARBA" id="ARBA00022741"/>
    </source>
</evidence>
<dbReference type="PANTHER" id="PTHR43289:SF6">
    <property type="entry name" value="SERINE_THREONINE-PROTEIN KINASE NEKL-3"/>
    <property type="match status" value="1"/>
</dbReference>
<dbReference type="RefSeq" id="WP_101808915.1">
    <property type="nucleotide sequence ID" value="NZ_NFEZ01000004.1"/>
</dbReference>
<dbReference type="GO" id="GO:0005524">
    <property type="term" value="F:ATP binding"/>
    <property type="evidence" value="ECO:0007669"/>
    <property type="project" value="UniProtKB-UniRule"/>
</dbReference>
<dbReference type="AlphaFoldDB" id="A0A2N5N4K1"/>
<dbReference type="InterPro" id="IPR011009">
    <property type="entry name" value="Kinase-like_dom_sf"/>
</dbReference>
<comment type="caution">
    <text evidence="8">The sequence shown here is derived from an EMBL/GenBank/DDBJ whole genome shotgun (WGS) entry which is preliminary data.</text>
</comment>
<keyword evidence="4 8" id="KW-0418">Kinase</keyword>
<keyword evidence="9" id="KW-1185">Reference proteome</keyword>
<dbReference type="PANTHER" id="PTHR43289">
    <property type="entry name" value="MITOGEN-ACTIVATED PROTEIN KINASE KINASE KINASE 20-RELATED"/>
    <property type="match status" value="1"/>
</dbReference>
<evidence type="ECO:0000256" key="1">
    <source>
        <dbReference type="ARBA" id="ARBA00012513"/>
    </source>
</evidence>
<evidence type="ECO:0000313" key="8">
    <source>
        <dbReference type="EMBL" id="PLT45274.1"/>
    </source>
</evidence>
<protein>
    <recommendedName>
        <fullName evidence="1">non-specific serine/threonine protein kinase</fullName>
        <ecNumber evidence="1">2.7.11.1</ecNumber>
    </recommendedName>
</protein>
<accession>A0A2N5N4K1</accession>
<dbReference type="InterPro" id="IPR017441">
    <property type="entry name" value="Protein_kinase_ATP_BS"/>
</dbReference>
<dbReference type="Gene3D" id="1.10.510.10">
    <property type="entry name" value="Transferase(Phosphotransferase) domain 1"/>
    <property type="match status" value="1"/>
</dbReference>
<evidence type="ECO:0000256" key="2">
    <source>
        <dbReference type="ARBA" id="ARBA00022679"/>
    </source>
</evidence>
<sequence length="289" mass="31781">MNRLLLQGKRLLADWLDRPLRGGVIVGRRYRIDELLGIGSYGLTYRCTDLLRGRPAALKQAKPSKGAAARELLRREAGMLERLDHPAIPRALALLEERGQLFLASELAAGVTLEDWIFEQGRTFSEAEALRLVRSLAEIVGHVHKSGYVHLDVRIPNVLAKLSSSEFGAPNSAARAGFASGDSLSLIDFGLARRIGEPPLALASADEHDRRRAPAEPASDLHDLGELLLFLLYSSYEPAPGAPERGWEEELELTPQARRLLRRLLGSDGPPLSGVPELLEELDRMLAAR</sequence>
<keyword evidence="3 6" id="KW-0547">Nucleotide-binding</keyword>
<dbReference type="PROSITE" id="PS50011">
    <property type="entry name" value="PROTEIN_KINASE_DOM"/>
    <property type="match status" value="1"/>
</dbReference>
<proteinExistence type="predicted"/>
<feature type="domain" description="Protein kinase" evidence="7">
    <location>
        <begin position="30"/>
        <end position="289"/>
    </location>
</feature>
<dbReference type="SUPFAM" id="SSF56112">
    <property type="entry name" value="Protein kinase-like (PK-like)"/>
    <property type="match status" value="1"/>
</dbReference>
<keyword evidence="8" id="KW-0723">Serine/threonine-protein kinase</keyword>
<name>A0A2N5N4K1_9BACL</name>
<organism evidence="8 9">
    <name type="scientific">Paenibacillus pasadenensis</name>
    <dbReference type="NCBI Taxonomy" id="217090"/>
    <lineage>
        <taxon>Bacteria</taxon>
        <taxon>Bacillati</taxon>
        <taxon>Bacillota</taxon>
        <taxon>Bacilli</taxon>
        <taxon>Bacillales</taxon>
        <taxon>Paenibacillaceae</taxon>
        <taxon>Paenibacillus</taxon>
    </lineage>
</organism>
<dbReference type="EC" id="2.7.11.1" evidence="1"/>
<evidence type="ECO:0000313" key="9">
    <source>
        <dbReference type="Proteomes" id="UP000234789"/>
    </source>
</evidence>
<dbReference type="Pfam" id="PF00069">
    <property type="entry name" value="Pkinase"/>
    <property type="match status" value="1"/>
</dbReference>
<dbReference type="EMBL" id="NFEZ01000004">
    <property type="protein sequence ID" value="PLT45274.1"/>
    <property type="molecule type" value="Genomic_DNA"/>
</dbReference>
<gene>
    <name evidence="8" type="ORF">B8V81_3705</name>
</gene>
<feature type="binding site" evidence="6">
    <location>
        <position position="59"/>
    </location>
    <ligand>
        <name>ATP</name>
        <dbReference type="ChEBI" id="CHEBI:30616"/>
    </ligand>
</feature>
<evidence type="ECO:0000259" key="7">
    <source>
        <dbReference type="PROSITE" id="PS50011"/>
    </source>
</evidence>
<evidence type="ECO:0000256" key="5">
    <source>
        <dbReference type="ARBA" id="ARBA00022840"/>
    </source>
</evidence>
<dbReference type="GO" id="GO:0004674">
    <property type="term" value="F:protein serine/threonine kinase activity"/>
    <property type="evidence" value="ECO:0007669"/>
    <property type="project" value="UniProtKB-KW"/>
</dbReference>
<evidence type="ECO:0000256" key="6">
    <source>
        <dbReference type="PROSITE-ProRule" id="PRU10141"/>
    </source>
</evidence>